<organism evidence="3 4">
    <name type="scientific">Steccherinum ochraceum</name>
    <dbReference type="NCBI Taxonomy" id="92696"/>
    <lineage>
        <taxon>Eukaryota</taxon>
        <taxon>Fungi</taxon>
        <taxon>Dikarya</taxon>
        <taxon>Basidiomycota</taxon>
        <taxon>Agaricomycotina</taxon>
        <taxon>Agaricomycetes</taxon>
        <taxon>Polyporales</taxon>
        <taxon>Steccherinaceae</taxon>
        <taxon>Steccherinum</taxon>
    </lineage>
</organism>
<dbReference type="OrthoDB" id="2749098at2759"/>
<name>A0A4V2MV63_9APHY</name>
<comment type="caution">
    <text evidence="3">The sequence shown here is derived from an EMBL/GenBank/DDBJ whole genome shotgun (WGS) entry which is preliminary data.</text>
</comment>
<evidence type="ECO:0000259" key="2">
    <source>
        <dbReference type="Pfam" id="PF20151"/>
    </source>
</evidence>
<feature type="domain" description="DUF6533" evidence="2">
    <location>
        <begin position="116"/>
        <end position="152"/>
    </location>
</feature>
<proteinExistence type="predicted"/>
<dbReference type="AlphaFoldDB" id="A0A4V2MV63"/>
<sequence length="340" mass="37648">MSSLIKDEGSCRCFGAAWIPQHPAVLQVETVPAFSSIFADPHYLRGWIIYSFAIYRQYKHLRIYITRTIHCKDAIFSLNLTQGPSSTYVKRNNFFWPGMCNFGALHELKRSDFSGLVIYDTLATLSKEMKHIWRKPFGLITMLFVTQRWLAMFGGLMIVQIPTNDTEVILISVQGCSGTVVIVACRMVALASDFSVLVSTWTKTANTWRESLKMSLEGCVPTLSNLLLTDGTLYFGGLLILTVGGSILRIFRIDDIGGLGLCFAGTAFSSNLIARFILDLRSASDDNLSHDRTVTTRTVSSVQFEPPSLSSEMGSSVSARLFTSGSEAVEVGYVTQHENS</sequence>
<evidence type="ECO:0000313" key="3">
    <source>
        <dbReference type="EMBL" id="TCD61217.1"/>
    </source>
</evidence>
<accession>A0A4V2MV63</accession>
<evidence type="ECO:0000256" key="1">
    <source>
        <dbReference type="SAM" id="Phobius"/>
    </source>
</evidence>
<feature type="transmembrane region" description="Helical" evidence="1">
    <location>
        <begin position="137"/>
        <end position="162"/>
    </location>
</feature>
<dbReference type="InterPro" id="IPR045340">
    <property type="entry name" value="DUF6533"/>
</dbReference>
<feature type="transmembrane region" description="Helical" evidence="1">
    <location>
        <begin position="257"/>
        <end position="278"/>
    </location>
</feature>
<evidence type="ECO:0000313" key="4">
    <source>
        <dbReference type="Proteomes" id="UP000292702"/>
    </source>
</evidence>
<keyword evidence="1" id="KW-1133">Transmembrane helix</keyword>
<feature type="transmembrane region" description="Helical" evidence="1">
    <location>
        <begin position="233"/>
        <end position="251"/>
    </location>
</feature>
<gene>
    <name evidence="3" type="ORF">EIP91_008786</name>
</gene>
<dbReference type="Proteomes" id="UP000292702">
    <property type="component" value="Unassembled WGS sequence"/>
</dbReference>
<dbReference type="Pfam" id="PF20151">
    <property type="entry name" value="DUF6533"/>
    <property type="match status" value="1"/>
</dbReference>
<keyword evidence="1" id="KW-0812">Transmembrane</keyword>
<feature type="transmembrane region" description="Helical" evidence="1">
    <location>
        <begin position="168"/>
        <end position="189"/>
    </location>
</feature>
<reference evidence="3 4" key="1">
    <citation type="submission" date="2018-11" db="EMBL/GenBank/DDBJ databases">
        <title>Genome assembly of Steccherinum ochraceum LE-BIN_3174, the white-rot fungus of the Steccherinaceae family (The Residual Polyporoid clade, Polyporales, Basidiomycota).</title>
        <authorList>
            <person name="Fedorova T.V."/>
            <person name="Glazunova O.A."/>
            <person name="Landesman E.O."/>
            <person name="Moiseenko K.V."/>
            <person name="Psurtseva N.V."/>
            <person name="Savinova O.S."/>
            <person name="Shakhova N.V."/>
            <person name="Tyazhelova T.V."/>
            <person name="Vasina D.V."/>
        </authorList>
    </citation>
    <scope>NUCLEOTIDE SEQUENCE [LARGE SCALE GENOMIC DNA]</scope>
    <source>
        <strain evidence="3 4">LE-BIN_3174</strain>
    </source>
</reference>
<keyword evidence="1" id="KW-0472">Membrane</keyword>
<dbReference type="EMBL" id="RWJN01000492">
    <property type="protein sequence ID" value="TCD61217.1"/>
    <property type="molecule type" value="Genomic_DNA"/>
</dbReference>
<keyword evidence="4" id="KW-1185">Reference proteome</keyword>
<protein>
    <recommendedName>
        <fullName evidence="2">DUF6533 domain-containing protein</fullName>
    </recommendedName>
</protein>